<sequence>MPSVNPRQSSGLGIIAGAKWWSWADTIASARRAGREELAQVVGASANSSLASGTMNAYSSMRQRFSEFTSSFNDVNANLGKYRNLFIAHLMHMGQLKSIPLAVASLNFFYGRLVDGDAELQKLLTDSAKRETPPAVHRKKASQEDIDAVVQSALQQNTKTAITEASIILLLFLAFLRISEVASVRRKHLEHKGQDTWWLRVPKSKTDQQGIGATIAFKVDGLRKVLWDKFMEIVSGKDKEQHLFATPTGNGPSTDELRKRINAVLKTSGLGQKGLTSHSFRGGAATHALRKGVSQEDIKRTRRERSLAPDLITQII</sequence>
<dbReference type="Gene3D" id="1.10.443.10">
    <property type="entry name" value="Intergrase catalytic core"/>
    <property type="match status" value="1"/>
</dbReference>
<dbReference type="InterPro" id="IPR011010">
    <property type="entry name" value="DNA_brk_join_enz"/>
</dbReference>
<accession>A0A0B1SRP2</accession>
<proteinExistence type="predicted"/>
<dbReference type="InterPro" id="IPR002104">
    <property type="entry name" value="Integrase_catalytic"/>
</dbReference>
<evidence type="ECO:0000256" key="1">
    <source>
        <dbReference type="ARBA" id="ARBA00023172"/>
    </source>
</evidence>
<dbReference type="GO" id="GO:0006310">
    <property type="term" value="P:DNA recombination"/>
    <property type="evidence" value="ECO:0007669"/>
    <property type="project" value="UniProtKB-KW"/>
</dbReference>
<evidence type="ECO:0000313" key="4">
    <source>
        <dbReference type="Proteomes" id="UP000053660"/>
    </source>
</evidence>
<dbReference type="PANTHER" id="PTHR34605">
    <property type="entry name" value="PHAGE_INTEGRASE DOMAIN-CONTAINING PROTEIN"/>
    <property type="match status" value="1"/>
</dbReference>
<keyword evidence="4" id="KW-1185">Reference proteome</keyword>
<organism evidence="3 4">
    <name type="scientific">Oesophagostomum dentatum</name>
    <name type="common">Nodular worm</name>
    <dbReference type="NCBI Taxonomy" id="61180"/>
    <lineage>
        <taxon>Eukaryota</taxon>
        <taxon>Metazoa</taxon>
        <taxon>Ecdysozoa</taxon>
        <taxon>Nematoda</taxon>
        <taxon>Chromadorea</taxon>
        <taxon>Rhabditida</taxon>
        <taxon>Rhabditina</taxon>
        <taxon>Rhabditomorpha</taxon>
        <taxon>Strongyloidea</taxon>
        <taxon>Strongylidae</taxon>
        <taxon>Oesophagostomum</taxon>
    </lineage>
</organism>
<evidence type="ECO:0000313" key="3">
    <source>
        <dbReference type="EMBL" id="KHJ86561.1"/>
    </source>
</evidence>
<feature type="domain" description="Tyr recombinase" evidence="2">
    <location>
        <begin position="136"/>
        <end position="316"/>
    </location>
</feature>
<dbReference type="AlphaFoldDB" id="A0A0B1SRP2"/>
<evidence type="ECO:0000259" key="2">
    <source>
        <dbReference type="PROSITE" id="PS51898"/>
    </source>
</evidence>
<protein>
    <submittedName>
        <fullName evidence="3">Site-specific recombinase, phage integrase family</fullName>
    </submittedName>
</protein>
<dbReference type="GO" id="GO:0015074">
    <property type="term" value="P:DNA integration"/>
    <property type="evidence" value="ECO:0007669"/>
    <property type="project" value="InterPro"/>
</dbReference>
<dbReference type="PANTHER" id="PTHR34605:SF3">
    <property type="entry name" value="P CELL-TYPE AGGLUTINATION PROTEIN MAP4-LIKE-RELATED"/>
    <property type="match status" value="1"/>
</dbReference>
<dbReference type="GO" id="GO:0003677">
    <property type="term" value="F:DNA binding"/>
    <property type="evidence" value="ECO:0007669"/>
    <property type="project" value="InterPro"/>
</dbReference>
<gene>
    <name evidence="3" type="ORF">OESDEN_13682</name>
</gene>
<dbReference type="SUPFAM" id="SSF56349">
    <property type="entry name" value="DNA breaking-rejoining enzymes"/>
    <property type="match status" value="1"/>
</dbReference>
<dbReference type="PROSITE" id="PS51898">
    <property type="entry name" value="TYR_RECOMBINASE"/>
    <property type="match status" value="1"/>
</dbReference>
<dbReference type="InterPro" id="IPR013762">
    <property type="entry name" value="Integrase-like_cat_sf"/>
</dbReference>
<name>A0A0B1SRP2_OESDE</name>
<dbReference type="OrthoDB" id="5867182at2759"/>
<dbReference type="InterPro" id="IPR052925">
    <property type="entry name" value="Phage_Integrase-like_Recomb"/>
</dbReference>
<reference evidence="3 4" key="1">
    <citation type="submission" date="2014-03" db="EMBL/GenBank/DDBJ databases">
        <title>Draft genome of the hookworm Oesophagostomum dentatum.</title>
        <authorList>
            <person name="Mitreva M."/>
        </authorList>
    </citation>
    <scope>NUCLEOTIDE SEQUENCE [LARGE SCALE GENOMIC DNA]</scope>
    <source>
        <strain evidence="3 4">OD-Hann</strain>
    </source>
</reference>
<dbReference type="EMBL" id="KN560022">
    <property type="protein sequence ID" value="KHJ86561.1"/>
    <property type="molecule type" value="Genomic_DNA"/>
</dbReference>
<keyword evidence="1" id="KW-0233">DNA recombination</keyword>
<dbReference type="Pfam" id="PF00589">
    <property type="entry name" value="Phage_integrase"/>
    <property type="match status" value="1"/>
</dbReference>
<dbReference type="Proteomes" id="UP000053660">
    <property type="component" value="Unassembled WGS sequence"/>
</dbReference>